<dbReference type="InterPro" id="IPR013830">
    <property type="entry name" value="SGNH_hydro"/>
</dbReference>
<dbReference type="EMBL" id="AP023354">
    <property type="protein sequence ID" value="BCJ27866.1"/>
    <property type="molecule type" value="Genomic_DNA"/>
</dbReference>
<dbReference type="KEGG" id="aser:Asera_19740"/>
<dbReference type="Gene3D" id="3.40.50.1110">
    <property type="entry name" value="SGNH hydrolase"/>
    <property type="match status" value="1"/>
</dbReference>
<evidence type="ECO:0000313" key="3">
    <source>
        <dbReference type="EMBL" id="BCJ27866.1"/>
    </source>
</evidence>
<dbReference type="Pfam" id="PF13472">
    <property type="entry name" value="Lipase_GDSL_2"/>
    <property type="match status" value="1"/>
</dbReference>
<gene>
    <name evidence="3" type="ORF">Asera_19740</name>
</gene>
<dbReference type="PANTHER" id="PTHR43784">
    <property type="entry name" value="GDSL-LIKE LIPASE/ACYLHYDROLASE, PUTATIVE (AFU_ORTHOLOGUE AFUA_2G00820)-RELATED"/>
    <property type="match status" value="1"/>
</dbReference>
<dbReference type="AlphaFoldDB" id="A0A810L028"/>
<reference evidence="3" key="1">
    <citation type="submission" date="2020-08" db="EMBL/GenBank/DDBJ databases">
        <title>Whole genome shotgun sequence of Actinocatenispora sera NBRC 101916.</title>
        <authorList>
            <person name="Komaki H."/>
            <person name="Tamura T."/>
        </authorList>
    </citation>
    <scope>NUCLEOTIDE SEQUENCE</scope>
    <source>
        <strain evidence="3">NBRC 101916</strain>
    </source>
</reference>
<dbReference type="InterPro" id="IPR053140">
    <property type="entry name" value="GDSL_Rv0518-like"/>
</dbReference>
<name>A0A810L028_9ACTN</name>
<dbReference type="Proteomes" id="UP000680750">
    <property type="component" value="Chromosome"/>
</dbReference>
<keyword evidence="4" id="KW-1185">Reference proteome</keyword>
<keyword evidence="1" id="KW-0732">Signal</keyword>
<dbReference type="CDD" id="cd01830">
    <property type="entry name" value="XynE_like"/>
    <property type="match status" value="1"/>
</dbReference>
<protein>
    <submittedName>
        <fullName evidence="3">SGNH hydrolase</fullName>
    </submittedName>
</protein>
<evidence type="ECO:0000259" key="2">
    <source>
        <dbReference type="Pfam" id="PF13472"/>
    </source>
</evidence>
<proteinExistence type="predicted"/>
<feature type="chain" id="PRO_5033007365" evidence="1">
    <location>
        <begin position="33"/>
        <end position="417"/>
    </location>
</feature>
<feature type="signal peptide" evidence="1">
    <location>
        <begin position="1"/>
        <end position="32"/>
    </location>
</feature>
<keyword evidence="3" id="KW-0378">Hydrolase</keyword>
<dbReference type="SUPFAM" id="SSF52266">
    <property type="entry name" value="SGNH hydrolase"/>
    <property type="match status" value="1"/>
</dbReference>
<dbReference type="PANTHER" id="PTHR43784:SF2">
    <property type="entry name" value="GDSL-LIKE LIPASE_ACYLHYDROLASE, PUTATIVE (AFU_ORTHOLOGUE AFUA_2G00820)-RELATED"/>
    <property type="match status" value="1"/>
</dbReference>
<organism evidence="3 4">
    <name type="scientific">Actinocatenispora sera</name>
    <dbReference type="NCBI Taxonomy" id="390989"/>
    <lineage>
        <taxon>Bacteria</taxon>
        <taxon>Bacillati</taxon>
        <taxon>Actinomycetota</taxon>
        <taxon>Actinomycetes</taxon>
        <taxon>Micromonosporales</taxon>
        <taxon>Micromonosporaceae</taxon>
        <taxon>Actinocatenispora</taxon>
    </lineage>
</organism>
<dbReference type="GO" id="GO:0016787">
    <property type="term" value="F:hydrolase activity"/>
    <property type="evidence" value="ECO:0007669"/>
    <property type="project" value="UniProtKB-KW"/>
</dbReference>
<dbReference type="InterPro" id="IPR036514">
    <property type="entry name" value="SGNH_hydro_sf"/>
</dbReference>
<evidence type="ECO:0000313" key="4">
    <source>
        <dbReference type="Proteomes" id="UP000680750"/>
    </source>
</evidence>
<evidence type="ECO:0000256" key="1">
    <source>
        <dbReference type="SAM" id="SignalP"/>
    </source>
</evidence>
<dbReference type="RefSeq" id="WP_051802323.1">
    <property type="nucleotide sequence ID" value="NZ_AP023354.1"/>
</dbReference>
<feature type="domain" description="SGNH hydrolase-type esterase" evidence="2">
    <location>
        <begin position="214"/>
        <end position="406"/>
    </location>
</feature>
<accession>A0A810L028</accession>
<sequence>MLRRTAIRTLLGTLAVVPAVLAPIAVAAPANAAPRPHWVAAWEASSTQASTDAADCPAYTGLTDQTVRNVLTAATGGDRVRIRLTNVFGTTPLHVGRASVALRGTGADTVPGTLRGVTFHGRRSVTVPAGARMLSDPVRLSVPALHQLAVSVYLPDATGPATQHPRGLQDSYLAAGDRTSAGATGYDTSIDCSLFLDAVDVTAAHQVAGTVVTLGDSITDGTASTRNTDSRWPNGLARRLDARHGRTLSVANAGISGNEILEDRIPVRYGPSALHRLDRDVFEVAGVRDVIVLEGINDIGAASATAEQLIAGDEQLIARAHAHGVRIIGATLTPFGGSNGRYGGDYGTAFGERQRQVLNDWIRTSGAFDAVIDFDRATADPSDPSRLLPAYDSGDHLHPGDAGYQAMANAIDLSLLR</sequence>